<evidence type="ECO:0000256" key="28">
    <source>
        <dbReference type="ARBA" id="ARBA00024320"/>
    </source>
</evidence>
<keyword evidence="17" id="KW-0967">Endosome</keyword>
<evidence type="ECO:0000256" key="5">
    <source>
        <dbReference type="ARBA" id="ARBA00004414"/>
    </source>
</evidence>
<dbReference type="KEGG" id="clec:106668646"/>
<organism evidence="45 46">
    <name type="scientific">Cimex lectularius</name>
    <name type="common">Bed bug</name>
    <name type="synonym">Acanthia lectularia</name>
    <dbReference type="NCBI Taxonomy" id="79782"/>
    <lineage>
        <taxon>Eukaryota</taxon>
        <taxon>Metazoa</taxon>
        <taxon>Ecdysozoa</taxon>
        <taxon>Arthropoda</taxon>
        <taxon>Hexapoda</taxon>
        <taxon>Insecta</taxon>
        <taxon>Pterygota</taxon>
        <taxon>Neoptera</taxon>
        <taxon>Paraneoptera</taxon>
        <taxon>Hemiptera</taxon>
        <taxon>Heteroptera</taxon>
        <taxon>Panheteroptera</taxon>
        <taxon>Cimicomorpha</taxon>
        <taxon>Cimicidae</taxon>
        <taxon>Cimex</taxon>
    </lineage>
</organism>
<evidence type="ECO:0000313" key="46">
    <source>
        <dbReference type="Proteomes" id="UP000494040"/>
    </source>
</evidence>
<evidence type="ECO:0000256" key="12">
    <source>
        <dbReference type="ARBA" id="ARBA00022448"/>
    </source>
</evidence>
<evidence type="ECO:0000256" key="29">
    <source>
        <dbReference type="ARBA" id="ARBA00024363"/>
    </source>
</evidence>
<dbReference type="GO" id="GO:0016887">
    <property type="term" value="F:ATP hydrolysis activity"/>
    <property type="evidence" value="ECO:0007669"/>
    <property type="project" value="InterPro"/>
</dbReference>
<evidence type="ECO:0000256" key="25">
    <source>
        <dbReference type="ARBA" id="ARBA00023136"/>
    </source>
</evidence>
<evidence type="ECO:0000256" key="20">
    <source>
        <dbReference type="ARBA" id="ARBA00022840"/>
    </source>
</evidence>
<dbReference type="GO" id="GO:0005741">
    <property type="term" value="C:mitochondrial outer membrane"/>
    <property type="evidence" value="ECO:0007669"/>
    <property type="project" value="UniProtKB-SubCell"/>
</dbReference>
<evidence type="ECO:0000256" key="10">
    <source>
        <dbReference type="ARBA" id="ARBA00004656"/>
    </source>
</evidence>
<comment type="catalytic activity">
    <reaction evidence="39">
        <text>coproporphyrin III(in) + ATP + H2O = coproporphyrin III(out) + ADP + phosphate + H(+)</text>
        <dbReference type="Rhea" id="RHEA:66664"/>
        <dbReference type="ChEBI" id="CHEBI:15377"/>
        <dbReference type="ChEBI" id="CHEBI:15378"/>
        <dbReference type="ChEBI" id="CHEBI:30616"/>
        <dbReference type="ChEBI" id="CHEBI:43474"/>
        <dbReference type="ChEBI" id="CHEBI:131725"/>
        <dbReference type="ChEBI" id="CHEBI:456216"/>
    </reaction>
    <physiologicalReaction direction="left-to-right" evidence="39">
        <dbReference type="Rhea" id="RHEA:66665"/>
    </physiologicalReaction>
</comment>
<dbReference type="OMA" id="YYGAEHY"/>
<dbReference type="SUPFAM" id="SSF90123">
    <property type="entry name" value="ABC transporter transmembrane region"/>
    <property type="match status" value="1"/>
</dbReference>
<evidence type="ECO:0000256" key="26">
    <source>
        <dbReference type="ARBA" id="ARBA00023157"/>
    </source>
</evidence>
<keyword evidence="46" id="KW-1185">Reference proteome</keyword>
<evidence type="ECO:0000256" key="2">
    <source>
        <dbReference type="ARBA" id="ARBA00004333"/>
    </source>
</evidence>
<keyword evidence="24" id="KW-0496">Mitochondrion</keyword>
<dbReference type="OrthoDB" id="6500128at2759"/>
<dbReference type="InterPro" id="IPR003593">
    <property type="entry name" value="AAA+_ATPase"/>
</dbReference>
<dbReference type="PROSITE" id="PS00211">
    <property type="entry name" value="ABC_TRANSPORTER_1"/>
    <property type="match status" value="1"/>
</dbReference>
<comment type="subunit">
    <text evidence="11">Homodimer.</text>
</comment>
<comment type="catalytic activity">
    <reaction evidence="33">
        <text>heme b(in) + ATP + H2O = heme b(out) + ADP + phosphate + H(+)</text>
        <dbReference type="Rhea" id="RHEA:19261"/>
        <dbReference type="ChEBI" id="CHEBI:15377"/>
        <dbReference type="ChEBI" id="CHEBI:15378"/>
        <dbReference type="ChEBI" id="CHEBI:30616"/>
        <dbReference type="ChEBI" id="CHEBI:43474"/>
        <dbReference type="ChEBI" id="CHEBI:60344"/>
        <dbReference type="ChEBI" id="CHEBI:456216"/>
        <dbReference type="EC" id="7.6.2.5"/>
    </reaction>
    <physiologicalReaction direction="left-to-right" evidence="33">
        <dbReference type="Rhea" id="RHEA:19262"/>
    </physiologicalReaction>
</comment>
<feature type="transmembrane region" description="Helical" evidence="42">
    <location>
        <begin position="173"/>
        <end position="191"/>
    </location>
</feature>
<dbReference type="PROSITE" id="PS50893">
    <property type="entry name" value="ABC_TRANSPORTER_2"/>
    <property type="match status" value="1"/>
</dbReference>
<evidence type="ECO:0000256" key="16">
    <source>
        <dbReference type="ARBA" id="ARBA00022741"/>
    </source>
</evidence>
<evidence type="ECO:0000256" key="14">
    <source>
        <dbReference type="ARBA" id="ARBA00022525"/>
    </source>
</evidence>
<dbReference type="PANTHER" id="PTHR24221:SF654">
    <property type="entry name" value="ATP-BINDING CASSETTE SUB-FAMILY B MEMBER 6"/>
    <property type="match status" value="1"/>
</dbReference>
<keyword evidence="12" id="KW-0813">Transport</keyword>
<dbReference type="GO" id="GO:0005576">
    <property type="term" value="C:extracellular region"/>
    <property type="evidence" value="ECO:0007669"/>
    <property type="project" value="UniProtKB-SubCell"/>
</dbReference>
<dbReference type="GO" id="GO:0031901">
    <property type="term" value="C:early endosome membrane"/>
    <property type="evidence" value="ECO:0007669"/>
    <property type="project" value="UniProtKB-SubCell"/>
</dbReference>
<comment type="catalytic activity">
    <reaction evidence="40">
        <text>coproporphyrin I(in) + ATP + H2O = coproporphyrin I(out) + ADP + phosphate + H(+)</text>
        <dbReference type="Rhea" id="RHEA:66768"/>
        <dbReference type="ChEBI" id="CHEBI:15377"/>
        <dbReference type="ChEBI" id="CHEBI:15378"/>
        <dbReference type="ChEBI" id="CHEBI:30616"/>
        <dbReference type="ChEBI" id="CHEBI:43474"/>
        <dbReference type="ChEBI" id="CHEBI:167478"/>
        <dbReference type="ChEBI" id="CHEBI:456216"/>
    </reaction>
    <physiologicalReaction direction="left-to-right" evidence="40">
        <dbReference type="Rhea" id="RHEA:66769"/>
    </physiologicalReaction>
</comment>
<dbReference type="GO" id="GO:0015439">
    <property type="term" value="F:ABC-type heme transporter activity"/>
    <property type="evidence" value="ECO:0007669"/>
    <property type="project" value="UniProtKB-EC"/>
</dbReference>
<sequence length="835" mass="95283">MHFCRENVSIWEVWVDHGVSDCFMNTVSNLVLGLYLLIFGSAQLWMYKKYGTTINSHSIPTSNLYILQLLFTALLGILPVFTLAFQVVVLNRGVIYGFEILAVFIQVFIYPFSILLIFFERNYLLPSVPTRGHGLILLVFWTLMFISVNILFINIHRQDWWTHLESWKEKVQLAIFVTKYILSLFVFALGFRAPGILSSREYVNIETPMFDSMGENFEGNANYSTWYNLWKKIKILAPFLWPKKDSFLQLRVIFCFILLIAGRVINLYVPLYSKYIVNSIKGPDSLFRWDLVIIYVSFKFLQGGGTGGMGILNNLRSFLWIRVQQYTTREVEVELLHHLHGLSLRWHLSRKTGEVLRIMDRGTDSINNLLTYILFNILPTIVDIIVAVVYFVVAFNPYFGLIVFITMFLYILETICITEWRTKFQRRMNIADNASKARSVDSLLNFETVKYYSAERYEVDAFRESIHKFQVEEWKSMVSLNLLNNLQNVTICSGLLAGSLLCVYLAATHQGLDVGDYVLFAGYILQLYVPLNWFGTYYRAIQKSFVDMENMFDLLSEVPEVSDEPGAHALSLTEGSVEFKNVSFSYNPDRTVLSNISFFVPAGKTVALVGPSGSGKSTIIRLLFRFFDVKDGEILIDGQNIKFVKQDSLRRAIGVVPQDTVLFNNTIKYNIQYGRINAPDADIINAAKNADIHDRILNFPEAYDTQVGERGLKLSGGEKQRVAIARTLLKAPTVVLLDEATSALDTQTERNIQSALAQVCTNRTTIIVAHRLSTIIHADEILVLEDGEIIERGRHEDLITRGGKYSEMWQQQLKNDAAGDTNQTTETPNTTTEEA</sequence>
<dbReference type="GO" id="GO:0020037">
    <property type="term" value="F:heme binding"/>
    <property type="evidence" value="ECO:0007669"/>
    <property type="project" value="TreeGrafter"/>
</dbReference>
<dbReference type="SUPFAM" id="SSF52540">
    <property type="entry name" value="P-loop containing nucleoside triphosphate hydrolases"/>
    <property type="match status" value="1"/>
</dbReference>
<comment type="catalytic activity">
    <reaction evidence="35">
        <text>uroporphyrin I(in) + ATP + H2O = uroporphyrin I(out) + ADP + phosphate + H(+)</text>
        <dbReference type="Rhea" id="RHEA:66772"/>
        <dbReference type="ChEBI" id="CHEBI:15377"/>
        <dbReference type="ChEBI" id="CHEBI:15378"/>
        <dbReference type="ChEBI" id="CHEBI:30616"/>
        <dbReference type="ChEBI" id="CHEBI:43474"/>
        <dbReference type="ChEBI" id="CHEBI:167480"/>
        <dbReference type="ChEBI" id="CHEBI:456216"/>
    </reaction>
    <physiologicalReaction direction="left-to-right" evidence="35">
        <dbReference type="Rhea" id="RHEA:66773"/>
    </physiologicalReaction>
</comment>
<evidence type="ECO:0000256" key="13">
    <source>
        <dbReference type="ARBA" id="ARBA00022475"/>
    </source>
</evidence>
<keyword evidence="13" id="KW-1003">Cell membrane</keyword>
<evidence type="ECO:0000256" key="18">
    <source>
        <dbReference type="ARBA" id="ARBA00022787"/>
    </source>
</evidence>
<dbReference type="Pfam" id="PF00664">
    <property type="entry name" value="ABC_membrane"/>
    <property type="match status" value="1"/>
</dbReference>
<feature type="transmembrane region" description="Helical" evidence="42">
    <location>
        <begin position="398"/>
        <end position="418"/>
    </location>
</feature>
<feature type="transmembrane region" description="Helical" evidence="42">
    <location>
        <begin position="485"/>
        <end position="506"/>
    </location>
</feature>
<evidence type="ECO:0000256" key="30">
    <source>
        <dbReference type="ARBA" id="ARBA00024385"/>
    </source>
</evidence>
<evidence type="ECO:0000256" key="21">
    <source>
        <dbReference type="ARBA" id="ARBA00022967"/>
    </source>
</evidence>
<evidence type="ECO:0000256" key="4">
    <source>
        <dbReference type="ARBA" id="ARBA00004374"/>
    </source>
</evidence>
<dbReference type="SMART" id="SM00382">
    <property type="entry name" value="AAA"/>
    <property type="match status" value="1"/>
</dbReference>
<feature type="transmembrane region" description="Helical" evidence="42">
    <location>
        <begin position="518"/>
        <end position="538"/>
    </location>
</feature>
<keyword evidence="21" id="KW-1278">Translocase</keyword>
<proteinExistence type="inferred from homology"/>
<evidence type="ECO:0000256" key="6">
    <source>
        <dbReference type="ARBA" id="ARBA00004477"/>
    </source>
</evidence>
<name>A0A8I6RWR0_CIMLE</name>
<evidence type="ECO:0000256" key="9">
    <source>
        <dbReference type="ARBA" id="ARBA00004653"/>
    </source>
</evidence>
<feature type="transmembrane region" description="Helical" evidence="42">
    <location>
        <begin position="369"/>
        <end position="392"/>
    </location>
</feature>
<dbReference type="Gene3D" id="3.40.50.300">
    <property type="entry name" value="P-loop containing nucleotide triphosphate hydrolases"/>
    <property type="match status" value="1"/>
</dbReference>
<dbReference type="InterPro" id="IPR036640">
    <property type="entry name" value="ABC1_TM_sf"/>
</dbReference>
<dbReference type="GO" id="GO:0000139">
    <property type="term" value="C:Golgi membrane"/>
    <property type="evidence" value="ECO:0007669"/>
    <property type="project" value="UniProtKB-SubCell"/>
</dbReference>
<evidence type="ECO:0000256" key="3">
    <source>
        <dbReference type="ARBA" id="ARBA00004337"/>
    </source>
</evidence>
<comment type="catalytic activity">
    <reaction evidence="37">
        <text>pheophorbide a(in) + ATP + H2O = pheophorbide a(out) + ADP + phosphate + H(+)</text>
        <dbReference type="Rhea" id="RHEA:61360"/>
        <dbReference type="ChEBI" id="CHEBI:15377"/>
        <dbReference type="ChEBI" id="CHEBI:15378"/>
        <dbReference type="ChEBI" id="CHEBI:30616"/>
        <dbReference type="ChEBI" id="CHEBI:43474"/>
        <dbReference type="ChEBI" id="CHEBI:58687"/>
        <dbReference type="ChEBI" id="CHEBI:456216"/>
    </reaction>
    <physiologicalReaction direction="left-to-right" evidence="37">
        <dbReference type="Rhea" id="RHEA:61361"/>
    </physiologicalReaction>
</comment>
<dbReference type="Proteomes" id="UP000494040">
    <property type="component" value="Unassembled WGS sequence"/>
</dbReference>
<dbReference type="GO" id="GO:0032585">
    <property type="term" value="C:multivesicular body membrane"/>
    <property type="evidence" value="ECO:0007669"/>
    <property type="project" value="UniProtKB-SubCell"/>
</dbReference>
<evidence type="ECO:0000256" key="17">
    <source>
        <dbReference type="ARBA" id="ARBA00022753"/>
    </source>
</evidence>
<keyword evidence="14" id="KW-0964">Secreted</keyword>
<evidence type="ECO:0000259" key="43">
    <source>
        <dbReference type="PROSITE" id="PS50893"/>
    </source>
</evidence>
<dbReference type="GO" id="GO:0005789">
    <property type="term" value="C:endoplasmic reticulum membrane"/>
    <property type="evidence" value="ECO:0007669"/>
    <property type="project" value="UniProtKB-SubCell"/>
</dbReference>
<evidence type="ECO:0000256" key="7">
    <source>
        <dbReference type="ARBA" id="ARBA00004550"/>
    </source>
</evidence>
<comment type="catalytic activity">
    <reaction evidence="36">
        <text>protoporphyrin IX(in) + ATP + H2O = protoporphyrin IX(out) + ADP + phosphate + H(+)</text>
        <dbReference type="Rhea" id="RHEA:61336"/>
        <dbReference type="ChEBI" id="CHEBI:15377"/>
        <dbReference type="ChEBI" id="CHEBI:15378"/>
        <dbReference type="ChEBI" id="CHEBI:30616"/>
        <dbReference type="ChEBI" id="CHEBI:43474"/>
        <dbReference type="ChEBI" id="CHEBI:57306"/>
        <dbReference type="ChEBI" id="CHEBI:456216"/>
    </reaction>
    <physiologicalReaction direction="left-to-right" evidence="36">
        <dbReference type="Rhea" id="RHEA:61337"/>
    </physiologicalReaction>
</comment>
<dbReference type="FunFam" id="1.20.1560.10:FF:000022">
    <property type="entry name" value="ATP-binding cassette sub-family B member 6, mitochondrial"/>
    <property type="match status" value="1"/>
</dbReference>
<evidence type="ECO:0000256" key="33">
    <source>
        <dbReference type="ARBA" id="ARBA00047649"/>
    </source>
</evidence>
<evidence type="ECO:0000256" key="22">
    <source>
        <dbReference type="ARBA" id="ARBA00022989"/>
    </source>
</evidence>
<evidence type="ECO:0000256" key="42">
    <source>
        <dbReference type="SAM" id="Phobius"/>
    </source>
</evidence>
<keyword evidence="20" id="KW-0067">ATP-binding</keyword>
<evidence type="ECO:0000256" key="41">
    <source>
        <dbReference type="SAM" id="MobiDB-lite"/>
    </source>
</evidence>
<dbReference type="GO" id="GO:0005886">
    <property type="term" value="C:plasma membrane"/>
    <property type="evidence" value="ECO:0007669"/>
    <property type="project" value="UniProtKB-SubCell"/>
</dbReference>
<keyword evidence="27" id="KW-0458">Lysosome</keyword>
<evidence type="ECO:0000256" key="38">
    <source>
        <dbReference type="ARBA" id="ARBA00048510"/>
    </source>
</evidence>
<dbReference type="RefSeq" id="XP_014253071.1">
    <property type="nucleotide sequence ID" value="XM_014397585.2"/>
</dbReference>
<feature type="transmembrane region" description="Helical" evidence="42">
    <location>
        <begin position="27"/>
        <end position="45"/>
    </location>
</feature>
<dbReference type="AlphaFoldDB" id="A0A8I6RWR0"/>
<dbReference type="PANTHER" id="PTHR24221">
    <property type="entry name" value="ATP-BINDING CASSETTE SUB-FAMILY B"/>
    <property type="match status" value="1"/>
</dbReference>
<evidence type="ECO:0000256" key="31">
    <source>
        <dbReference type="ARBA" id="ARBA00024439"/>
    </source>
</evidence>
<feature type="transmembrane region" description="Helical" evidence="42">
    <location>
        <begin position="252"/>
        <end position="272"/>
    </location>
</feature>
<accession>A0A8I6RWR0</accession>
<evidence type="ECO:0000256" key="39">
    <source>
        <dbReference type="ARBA" id="ARBA00048636"/>
    </source>
</evidence>
<dbReference type="EnsemblMetazoa" id="XM_014397585.2">
    <property type="protein sequence ID" value="XP_014253071.1"/>
    <property type="gene ID" value="LOC106668646"/>
</dbReference>
<comment type="subcellular location">
    <subcellularLocation>
        <location evidence="8">Cell membrane</location>
        <topology evidence="8">Multi-pass membrane protein</topology>
    </subcellularLocation>
    <subcellularLocation>
        <location evidence="1">Early endosome membrane</location>
    </subcellularLocation>
    <subcellularLocation>
        <location evidence="6">Endoplasmic reticulum membrane</location>
        <topology evidence="6">Multi-pass membrane protein</topology>
    </subcellularLocation>
    <subcellularLocation>
        <location evidence="3">Endosome membrane</location>
        <topology evidence="3">Multi-pass membrane protein</topology>
    </subcellularLocation>
    <subcellularLocation>
        <location evidence="2">Endosome</location>
        <location evidence="2">Multivesicular body membrane</location>
    </subcellularLocation>
    <subcellularLocation>
        <location evidence="9">Golgi apparatus membrane</location>
        <topology evidence="9">Multi-pass membrane protein</topology>
    </subcellularLocation>
    <subcellularLocation>
        <location evidence="5">Late endosome membrane</location>
    </subcellularLocation>
    <subcellularLocation>
        <location evidence="10">Lysosome membrane</location>
    </subcellularLocation>
    <subcellularLocation>
        <location evidence="28">Melanosome membrane</location>
    </subcellularLocation>
    <subcellularLocation>
        <location evidence="4">Mitochondrion outer membrane</location>
        <topology evidence="4">Multi-pass membrane protein</topology>
    </subcellularLocation>
    <subcellularLocation>
        <location evidence="7">Secreted</location>
        <location evidence="7">Extracellular exosome</location>
    </subcellularLocation>
</comment>
<feature type="compositionally biased region" description="Low complexity" evidence="41">
    <location>
        <begin position="821"/>
        <end position="835"/>
    </location>
</feature>
<evidence type="ECO:0000256" key="1">
    <source>
        <dbReference type="ARBA" id="ARBA00004146"/>
    </source>
</evidence>
<evidence type="ECO:0000259" key="44">
    <source>
        <dbReference type="PROSITE" id="PS50929"/>
    </source>
</evidence>
<feature type="transmembrane region" description="Helical" evidence="42">
    <location>
        <begin position="65"/>
        <end position="89"/>
    </location>
</feature>
<dbReference type="PROSITE" id="PS50929">
    <property type="entry name" value="ABC_TM1F"/>
    <property type="match status" value="1"/>
</dbReference>
<dbReference type="FunFam" id="3.40.50.300:FF:000186">
    <property type="entry name" value="ATP-binding cassette sub-family B member 7, mitochondrial"/>
    <property type="match status" value="1"/>
</dbReference>
<evidence type="ECO:0000256" key="15">
    <source>
        <dbReference type="ARBA" id="ARBA00022692"/>
    </source>
</evidence>
<keyword evidence="15 42" id="KW-0812">Transmembrane</keyword>
<evidence type="ECO:0000256" key="24">
    <source>
        <dbReference type="ARBA" id="ARBA00023128"/>
    </source>
</evidence>
<feature type="transmembrane region" description="Helical" evidence="42">
    <location>
        <begin position="131"/>
        <end position="153"/>
    </location>
</feature>
<dbReference type="GO" id="GO:0005524">
    <property type="term" value="F:ATP binding"/>
    <property type="evidence" value="ECO:0007669"/>
    <property type="project" value="UniProtKB-KW"/>
</dbReference>
<keyword evidence="25 42" id="KW-0472">Membrane</keyword>
<evidence type="ECO:0000256" key="32">
    <source>
        <dbReference type="ARBA" id="ARBA00031413"/>
    </source>
</evidence>
<dbReference type="Pfam" id="PF00005">
    <property type="entry name" value="ABC_tran"/>
    <property type="match status" value="1"/>
</dbReference>
<feature type="region of interest" description="Disordered" evidence="41">
    <location>
        <begin position="813"/>
        <end position="835"/>
    </location>
</feature>
<evidence type="ECO:0000256" key="27">
    <source>
        <dbReference type="ARBA" id="ARBA00023228"/>
    </source>
</evidence>
<protein>
    <recommendedName>
        <fullName evidence="31">ATP-binding cassette sub-family B member 6</fullName>
        <ecNumber evidence="30">7.6.2.5</ecNumber>
    </recommendedName>
    <alternativeName>
        <fullName evidence="32">ABC-type heme transporter ABCB6</fullName>
    </alternativeName>
</protein>
<dbReference type="EC" id="7.6.2.5" evidence="30"/>
<dbReference type="InterPro" id="IPR017871">
    <property type="entry name" value="ABC_transporter-like_CS"/>
</dbReference>
<keyword evidence="18" id="KW-1000">Mitochondrion outer membrane</keyword>
<evidence type="ECO:0000256" key="19">
    <source>
        <dbReference type="ARBA" id="ARBA00022824"/>
    </source>
</evidence>
<dbReference type="InterPro" id="IPR032410">
    <property type="entry name" value="ABCB6_N"/>
</dbReference>
<evidence type="ECO:0000256" key="36">
    <source>
        <dbReference type="ARBA" id="ARBA00048309"/>
    </source>
</evidence>
<comment type="similarity">
    <text evidence="29">Belongs to the ABC transporter superfamily. ABCB family. Heavy Metal importer (TC 3.A.1.210) subfamily.</text>
</comment>
<dbReference type="Gene3D" id="1.20.1560.10">
    <property type="entry name" value="ABC transporter type 1, transmembrane domain"/>
    <property type="match status" value="1"/>
</dbReference>
<feature type="domain" description="ABC transporter" evidence="43">
    <location>
        <begin position="577"/>
        <end position="811"/>
    </location>
</feature>
<keyword evidence="23" id="KW-0333">Golgi apparatus</keyword>
<dbReference type="InterPro" id="IPR027417">
    <property type="entry name" value="P-loop_NTPase"/>
</dbReference>
<keyword evidence="22 42" id="KW-1133">Transmembrane helix</keyword>
<evidence type="ECO:0000256" key="34">
    <source>
        <dbReference type="ARBA" id="ARBA00047753"/>
    </source>
</evidence>
<evidence type="ECO:0000256" key="35">
    <source>
        <dbReference type="ARBA" id="ARBA00047789"/>
    </source>
</evidence>
<dbReference type="InterPro" id="IPR011527">
    <property type="entry name" value="ABC1_TM_dom"/>
</dbReference>
<feature type="domain" description="ABC transmembrane type-1" evidence="44">
    <location>
        <begin position="253"/>
        <end position="543"/>
    </location>
</feature>
<evidence type="ECO:0000256" key="23">
    <source>
        <dbReference type="ARBA" id="ARBA00023034"/>
    </source>
</evidence>
<comment type="catalytic activity">
    <reaction evidence="38">
        <text>uroporphyrin III(in) + ATP + H2O = uroporphyrin III(out) + ADP + phosphate + H(+)</text>
        <dbReference type="Rhea" id="RHEA:66776"/>
        <dbReference type="ChEBI" id="CHEBI:15377"/>
        <dbReference type="ChEBI" id="CHEBI:15378"/>
        <dbReference type="ChEBI" id="CHEBI:30616"/>
        <dbReference type="ChEBI" id="CHEBI:43474"/>
        <dbReference type="ChEBI" id="CHEBI:167479"/>
        <dbReference type="ChEBI" id="CHEBI:456216"/>
    </reaction>
    <physiologicalReaction direction="left-to-right" evidence="38">
        <dbReference type="Rhea" id="RHEA:66777"/>
    </physiologicalReaction>
</comment>
<dbReference type="Pfam" id="PF16185">
    <property type="entry name" value="MTABC_N"/>
    <property type="match status" value="1"/>
</dbReference>
<dbReference type="CTD" id="41925"/>
<evidence type="ECO:0000256" key="8">
    <source>
        <dbReference type="ARBA" id="ARBA00004651"/>
    </source>
</evidence>
<evidence type="ECO:0000313" key="45">
    <source>
        <dbReference type="EnsemblMetazoa" id="XP_014253071.1"/>
    </source>
</evidence>
<dbReference type="GeneID" id="106668646"/>
<dbReference type="CDD" id="cd18581">
    <property type="entry name" value="ABC_6TM_ABCB6"/>
    <property type="match status" value="1"/>
</dbReference>
<keyword evidence="26" id="KW-1015">Disulfide bond</keyword>
<dbReference type="CDD" id="cd03253">
    <property type="entry name" value="ABCC_ATM1_transporter"/>
    <property type="match status" value="1"/>
</dbReference>
<reference evidence="45" key="1">
    <citation type="submission" date="2022-01" db="UniProtKB">
        <authorList>
            <consortium name="EnsemblMetazoa"/>
        </authorList>
    </citation>
    <scope>IDENTIFICATION</scope>
</reference>
<dbReference type="InterPro" id="IPR039421">
    <property type="entry name" value="Type_1_exporter"/>
</dbReference>
<evidence type="ECO:0000256" key="11">
    <source>
        <dbReference type="ARBA" id="ARBA00011738"/>
    </source>
</evidence>
<feature type="transmembrane region" description="Helical" evidence="42">
    <location>
        <begin position="95"/>
        <end position="119"/>
    </location>
</feature>
<comment type="catalytic activity">
    <reaction evidence="34">
        <text>coproporphyrinogen III(in) + ATP + H2O = coproporphyrinogen III(out) + ADP + phosphate + H(+)</text>
        <dbReference type="Rhea" id="RHEA:66680"/>
        <dbReference type="ChEBI" id="CHEBI:15377"/>
        <dbReference type="ChEBI" id="CHEBI:15378"/>
        <dbReference type="ChEBI" id="CHEBI:30616"/>
        <dbReference type="ChEBI" id="CHEBI:43474"/>
        <dbReference type="ChEBI" id="CHEBI:57309"/>
        <dbReference type="ChEBI" id="CHEBI:456216"/>
    </reaction>
    <physiologicalReaction direction="left-to-right" evidence="34">
        <dbReference type="Rhea" id="RHEA:66681"/>
    </physiologicalReaction>
</comment>
<keyword evidence="16" id="KW-0547">Nucleotide-binding</keyword>
<evidence type="ECO:0000256" key="40">
    <source>
        <dbReference type="ARBA" id="ARBA00049398"/>
    </source>
</evidence>
<dbReference type="InterPro" id="IPR003439">
    <property type="entry name" value="ABC_transporter-like_ATP-bd"/>
</dbReference>
<evidence type="ECO:0000256" key="37">
    <source>
        <dbReference type="ARBA" id="ARBA00048455"/>
    </source>
</evidence>
<dbReference type="GO" id="GO:0005765">
    <property type="term" value="C:lysosomal membrane"/>
    <property type="evidence" value="ECO:0007669"/>
    <property type="project" value="UniProtKB-SubCell"/>
</dbReference>
<keyword evidence="19" id="KW-0256">Endoplasmic reticulum</keyword>